<feature type="transmembrane region" description="Helical" evidence="1">
    <location>
        <begin position="81"/>
        <end position="98"/>
    </location>
</feature>
<sequence length="241" mass="27996">MSRESRYIKKLMSWCPACKKTVTKTKQSCTFANMTPISGNTGNFPEFQTTNVIFPANTTLYLIYFIISFNLLLRLKSPEDIPLLLAGLFLFNASYYLLILKTFEAAVLVDKFGIHLQAFRLKKFEIPYTEIETITSYRLEKRSKKMSFLLVIGGIAFCGFVVYMAVVKGEWNLLLLLISLLPLMLFAERKQKIRFWDLNTQLYIKIKHKKWYEWTSYCSIITDEVSAVEIKSSIERHCEGV</sequence>
<dbReference type="RefSeq" id="WP_310576253.1">
    <property type="nucleotide sequence ID" value="NZ_JAVKPK010000042.1"/>
</dbReference>
<evidence type="ECO:0000313" key="2">
    <source>
        <dbReference type="EMBL" id="MDR7666227.1"/>
    </source>
</evidence>
<proteinExistence type="predicted"/>
<feature type="transmembrane region" description="Helical" evidence="1">
    <location>
        <begin position="171"/>
        <end position="187"/>
    </location>
</feature>
<dbReference type="EMBL" id="JAVKPK010000042">
    <property type="protein sequence ID" value="MDR7666227.1"/>
    <property type="molecule type" value="Genomic_DNA"/>
</dbReference>
<accession>A0ABU2D2R3</accession>
<comment type="caution">
    <text evidence="2">The sequence shown here is derived from an EMBL/GenBank/DDBJ whole genome shotgun (WGS) entry which is preliminary data.</text>
</comment>
<keyword evidence="1" id="KW-0812">Transmembrane</keyword>
<feature type="transmembrane region" description="Helical" evidence="1">
    <location>
        <begin position="146"/>
        <end position="165"/>
    </location>
</feature>
<dbReference type="Proteomes" id="UP001246244">
    <property type="component" value="Unassembled WGS sequence"/>
</dbReference>
<evidence type="ECO:0000256" key="1">
    <source>
        <dbReference type="SAM" id="Phobius"/>
    </source>
</evidence>
<gene>
    <name evidence="2" type="ORF">RG963_10655</name>
</gene>
<protein>
    <submittedName>
        <fullName evidence="2">Uncharacterized protein</fullName>
    </submittedName>
</protein>
<keyword evidence="3" id="KW-1185">Reference proteome</keyword>
<organism evidence="2 3">
    <name type="scientific">Methanosarcina baikalica</name>
    <dbReference type="NCBI Taxonomy" id="3073890"/>
    <lineage>
        <taxon>Archaea</taxon>
        <taxon>Methanobacteriati</taxon>
        <taxon>Methanobacteriota</taxon>
        <taxon>Stenosarchaea group</taxon>
        <taxon>Methanomicrobia</taxon>
        <taxon>Methanosarcinales</taxon>
        <taxon>Methanosarcinaceae</taxon>
        <taxon>Methanosarcina</taxon>
    </lineage>
</organism>
<evidence type="ECO:0000313" key="3">
    <source>
        <dbReference type="Proteomes" id="UP001246244"/>
    </source>
</evidence>
<feature type="transmembrane region" description="Helical" evidence="1">
    <location>
        <begin position="52"/>
        <end position="75"/>
    </location>
</feature>
<keyword evidence="1" id="KW-1133">Transmembrane helix</keyword>
<name>A0ABU2D2R3_9EURY</name>
<keyword evidence="1" id="KW-0472">Membrane</keyword>
<reference evidence="3" key="1">
    <citation type="submission" date="2023-07" db="EMBL/GenBank/DDBJ databases">
        <title>Whole-genome sequencing of a new Methanosarcina sp. Z-7115.</title>
        <authorList>
            <person name="Zhilina T.N."/>
            <person name="Merkel A.Y."/>
        </authorList>
    </citation>
    <scope>NUCLEOTIDE SEQUENCE [LARGE SCALE GENOMIC DNA]</scope>
    <source>
        <strain evidence="3">Z-7115</strain>
    </source>
</reference>